<evidence type="ECO:0000313" key="2">
    <source>
        <dbReference type="Proteomes" id="UP000813463"/>
    </source>
</evidence>
<dbReference type="GeneID" id="130462600"/>
<proteinExistence type="predicted"/>
<reference evidence="2" key="1">
    <citation type="journal article" date="2021" name="Nat. Commun.">
        <title>Genomic analyses provide insights into spinach domestication and the genetic basis of agronomic traits.</title>
        <authorList>
            <person name="Cai X."/>
            <person name="Sun X."/>
            <person name="Xu C."/>
            <person name="Sun H."/>
            <person name="Wang X."/>
            <person name="Ge C."/>
            <person name="Zhang Z."/>
            <person name="Wang Q."/>
            <person name="Fei Z."/>
            <person name="Jiao C."/>
            <person name="Wang Q."/>
        </authorList>
    </citation>
    <scope>NUCLEOTIDE SEQUENCE [LARGE SCALE GENOMIC DNA]</scope>
    <source>
        <strain evidence="2">cv. Varoflay</strain>
    </source>
</reference>
<dbReference type="PANTHER" id="PTHR45786">
    <property type="entry name" value="DNA BINDING PROTEIN-LIKE"/>
    <property type="match status" value="1"/>
</dbReference>
<dbReference type="PANTHER" id="PTHR45786:SF74">
    <property type="entry name" value="ATP-DEPENDENT DNA HELICASE"/>
    <property type="match status" value="1"/>
</dbReference>
<protein>
    <recommendedName>
        <fullName evidence="1">Helitron helicase-like domain-containing protein</fullName>
    </recommendedName>
</protein>
<accession>A0ABM3QV11</accession>
<sequence>MYPYNHTGIYTEPWNFGGPTEVCPKCEAIVWYEERARKDRNSSSPEYSFCCQKGKVRLPLLKDPPEFLKDLLDNNDSRSKIFKEKGRMYNSINAFTSMGGKVDSSINRGNAPYVFRLNGQNHHKIGSLLPPEGQQPRFTQLYIYDTQNEVSNRINSLGSVGEKPELDPVIVAGLSKMFDEHNELAKVFRMARERFQESDLQPVKIRLIGTRAKDGRQYNLPTTSEVAALIVGTGDTEKGPRDVIIEDKHFGLKRISELHPSFMAMQYPLLFPYGKDGYRTEIPHTDVEQKGRRVRTTVTMREYYAFRFQQRKKEAKTRFQLGRLNQQQQVDAFTCIQEGRLEWVRGNQKKLRKDVLRGLADAVSRGDTTPASVGQRVILPASFTGSPRFMIQNYHDALAICRWVSPPDLFITMTCNPRWPEVRDFLSLIPGQKPEDRPDIIARVFKIKLDELMVDLTKRNICGRTKAGIFILLKGAFCKMCVIDRFSKCLIVYCLIHKYTIPFVLVILEMPSRCNLGTLYMDGTIYTIEFQKRGLPHVHMLLFLQEPDKLRTAADIDRLISAELPDPEEDPVAFEAVVQYMTHGPCGTLNPKCPCMHDGRCTKYYPKDFNDDTIIGEDGYPQYRRRNNGRVAQKNGHTIDNTFIVPYNVDLLVKYQAHINVEVCKKYTCTKYLFKYMNKGPDMALATVLEVTDSGIPGGQQANPEPPRDEIKSHLQCRYVSAAEACWRVFGFPIQYKYPPVQRLSCHLEEEQIVMFEDHEPLDQVLERVGPTKTPLTGWMEANRKYPEARKLTYHDFPTEWVWQSKEKKWKGRDEGFKIGRIYYVHPASGELHYLRMLLNIVTGSTRFADIRTVNGVEFATFKEACNALGLLEGDSDRMA</sequence>
<name>A0ABM3QV11_SPIOL</name>
<feature type="domain" description="Helitron helicase-like" evidence="1">
    <location>
        <begin position="303"/>
        <end position="468"/>
    </location>
</feature>
<dbReference type="Proteomes" id="UP000813463">
    <property type="component" value="Chromosome 1"/>
</dbReference>
<organism evidence="2 3">
    <name type="scientific">Spinacia oleracea</name>
    <name type="common">Spinach</name>
    <dbReference type="NCBI Taxonomy" id="3562"/>
    <lineage>
        <taxon>Eukaryota</taxon>
        <taxon>Viridiplantae</taxon>
        <taxon>Streptophyta</taxon>
        <taxon>Embryophyta</taxon>
        <taxon>Tracheophyta</taxon>
        <taxon>Spermatophyta</taxon>
        <taxon>Magnoliopsida</taxon>
        <taxon>eudicotyledons</taxon>
        <taxon>Gunneridae</taxon>
        <taxon>Pentapetalae</taxon>
        <taxon>Caryophyllales</taxon>
        <taxon>Chenopodiaceae</taxon>
        <taxon>Chenopodioideae</taxon>
        <taxon>Anserineae</taxon>
        <taxon>Spinacia</taxon>
    </lineage>
</organism>
<evidence type="ECO:0000259" key="1">
    <source>
        <dbReference type="Pfam" id="PF14214"/>
    </source>
</evidence>
<gene>
    <name evidence="3" type="primary">LOC130462600</name>
</gene>
<keyword evidence="2" id="KW-1185">Reference proteome</keyword>
<dbReference type="Pfam" id="PF14214">
    <property type="entry name" value="Helitron_like_N"/>
    <property type="match status" value="1"/>
</dbReference>
<reference evidence="3" key="2">
    <citation type="submission" date="2025-08" db="UniProtKB">
        <authorList>
            <consortium name="RefSeq"/>
        </authorList>
    </citation>
    <scope>IDENTIFICATION</scope>
    <source>
        <tissue evidence="3">Leaf</tissue>
    </source>
</reference>
<evidence type="ECO:0000313" key="3">
    <source>
        <dbReference type="RefSeq" id="XP_056687212.1"/>
    </source>
</evidence>
<dbReference type="RefSeq" id="XP_056687212.1">
    <property type="nucleotide sequence ID" value="XM_056831234.1"/>
</dbReference>
<dbReference type="InterPro" id="IPR025476">
    <property type="entry name" value="Helitron_helicase-like"/>
</dbReference>